<accession>A0A7G9THI8</accession>
<comment type="subcellular location">
    <subcellularLocation>
        <location evidence="1">Cell envelope</location>
    </subcellularLocation>
</comment>
<evidence type="ECO:0000256" key="3">
    <source>
        <dbReference type="ARBA" id="ARBA00023054"/>
    </source>
</evidence>
<protein>
    <submittedName>
        <fullName evidence="8">Efflux RND transporter periplasmic adaptor subunit</fullName>
    </submittedName>
</protein>
<evidence type="ECO:0000313" key="8">
    <source>
        <dbReference type="EMBL" id="QNN79563.1"/>
    </source>
</evidence>
<sequence length="422" mass="44890">MIRDTSAQDRVLSSTQARPAWRRWVWPAAGGALLLAGIVFAARGWLAGTTSVDGARLRIAEVTRGDLVRDIAADGRVIAANSPTLYAVAGGVVTLKVVAGDKVTQGQPLAEIDSPELRSKLAQEQTTLAGLEAEASRATLDASVTRANAQKALDQAGIERQAAERTLQRYQRGFEGGAVPQVDVLEAQDNLRKAEIALAHARKDAGLQGQGAGLDARNKQLLAERQRAVVAEVQRQVDALTLRAPFDGQVGQIQAVQRSNVAINAPVLSVVDLSVFEVEIKVPESFARDLAIGMPATLTSAGQPYPGEISAVSPEVVNGEVVTRLRFSDKQPPGLRQNQRLSARILMETRRNVLMVERGPFVEQGGGRQAYVMDGSSAVRRPVQLGASSLSHVEVLGGLQPGDKVVVSGSDQFGDAERVSVN</sequence>
<dbReference type="PANTHER" id="PTHR32347">
    <property type="entry name" value="EFFLUX SYSTEM COMPONENT YKNX-RELATED"/>
    <property type="match status" value="1"/>
</dbReference>
<reference evidence="8 10" key="1">
    <citation type="submission" date="2020-08" db="EMBL/GenBank/DDBJ databases">
        <title>Streptomycin Non-resistant strain, P. mexicana.</title>
        <authorList>
            <person name="Ganesh-Kumar S."/>
            <person name="Zhe T."/>
            <person name="Yu Z."/>
            <person name="Min Y."/>
        </authorList>
    </citation>
    <scope>NUCLEOTIDE SEQUENCE [LARGE SCALE GENOMIC DNA]</scope>
    <source>
        <strain evidence="8 10">GTZY2</strain>
    </source>
</reference>
<dbReference type="Gene3D" id="2.40.420.20">
    <property type="match status" value="1"/>
</dbReference>
<keyword evidence="5" id="KW-1133">Transmembrane helix</keyword>
<feature type="domain" description="Multidrug resistance protein MdtA-like barrel-sandwich hybrid" evidence="6">
    <location>
        <begin position="88"/>
        <end position="258"/>
    </location>
</feature>
<dbReference type="GO" id="GO:0022857">
    <property type="term" value="F:transmembrane transporter activity"/>
    <property type="evidence" value="ECO:0007669"/>
    <property type="project" value="InterPro"/>
</dbReference>
<dbReference type="InterPro" id="IPR050465">
    <property type="entry name" value="UPF0194_transport"/>
</dbReference>
<dbReference type="Proteomes" id="UP000515506">
    <property type="component" value="Chromosome"/>
</dbReference>
<dbReference type="AlphaFoldDB" id="A0A7G9THI8"/>
<dbReference type="SUPFAM" id="SSF56954">
    <property type="entry name" value="Outer membrane efflux proteins (OEP)"/>
    <property type="match status" value="1"/>
</dbReference>
<dbReference type="GO" id="GO:0016020">
    <property type="term" value="C:membrane"/>
    <property type="evidence" value="ECO:0007669"/>
    <property type="project" value="InterPro"/>
</dbReference>
<keyword evidence="3 4" id="KW-0175">Coiled coil</keyword>
<feature type="transmembrane region" description="Helical" evidence="5">
    <location>
        <begin position="24"/>
        <end position="46"/>
    </location>
</feature>
<dbReference type="Gene3D" id="2.40.50.100">
    <property type="match status" value="1"/>
</dbReference>
<comment type="similarity">
    <text evidence="2">Belongs to the membrane fusion protein (MFP) (TC 8.A.1) family.</text>
</comment>
<dbReference type="PANTHER" id="PTHR32347:SF14">
    <property type="entry name" value="EFFLUX SYSTEM COMPONENT YKNX-RELATED"/>
    <property type="match status" value="1"/>
</dbReference>
<dbReference type="InterPro" id="IPR006143">
    <property type="entry name" value="RND_pump_MFP"/>
</dbReference>
<dbReference type="InterPro" id="IPR058625">
    <property type="entry name" value="MdtA-like_BSH"/>
</dbReference>
<keyword evidence="5" id="KW-0472">Membrane</keyword>
<evidence type="ECO:0000313" key="7">
    <source>
        <dbReference type="EMBL" id="QND82092.1"/>
    </source>
</evidence>
<dbReference type="Proteomes" id="UP000515838">
    <property type="component" value="Chromosome"/>
</dbReference>
<dbReference type="GeneID" id="81469689"/>
<dbReference type="EMBL" id="CP060028">
    <property type="protein sequence ID" value="QND82092.1"/>
    <property type="molecule type" value="Genomic_DNA"/>
</dbReference>
<organism evidence="8 10">
    <name type="scientific">Pseudoxanthomonas mexicana</name>
    <dbReference type="NCBI Taxonomy" id="128785"/>
    <lineage>
        <taxon>Bacteria</taxon>
        <taxon>Pseudomonadati</taxon>
        <taxon>Pseudomonadota</taxon>
        <taxon>Gammaproteobacteria</taxon>
        <taxon>Lysobacterales</taxon>
        <taxon>Lysobacteraceae</taxon>
        <taxon>Pseudoxanthomonas</taxon>
    </lineage>
</organism>
<keyword evidence="9" id="KW-1185">Reference proteome</keyword>
<evidence type="ECO:0000256" key="5">
    <source>
        <dbReference type="SAM" id="Phobius"/>
    </source>
</evidence>
<dbReference type="GO" id="GO:0030313">
    <property type="term" value="C:cell envelope"/>
    <property type="evidence" value="ECO:0007669"/>
    <property type="project" value="UniProtKB-SubCell"/>
</dbReference>
<dbReference type="EMBL" id="CP060731">
    <property type="protein sequence ID" value="QNN79563.1"/>
    <property type="molecule type" value="Genomic_DNA"/>
</dbReference>
<proteinExistence type="inferred from homology"/>
<gene>
    <name evidence="7" type="ORF">H4W19_11500</name>
    <name evidence="8" type="ORF">IAE60_01850</name>
</gene>
<dbReference type="Gene3D" id="2.40.30.170">
    <property type="match status" value="1"/>
</dbReference>
<dbReference type="Pfam" id="PF25917">
    <property type="entry name" value="BSH_RND"/>
    <property type="match status" value="1"/>
</dbReference>
<evidence type="ECO:0000313" key="9">
    <source>
        <dbReference type="Proteomes" id="UP000515506"/>
    </source>
</evidence>
<reference evidence="7 9" key="2">
    <citation type="submission" date="2020-08" db="EMBL/GenBank/DDBJ databases">
        <title>Streptomycin resistant and MDR strain, P. mexicana.</title>
        <authorList>
            <person name="Ganesh-kumar S."/>
            <person name="Zhe T."/>
            <person name="Yu Z."/>
            <person name="Min Y."/>
        </authorList>
    </citation>
    <scope>NUCLEOTIDE SEQUENCE [LARGE SCALE GENOMIC DNA]</scope>
    <source>
        <strain evidence="7 9">GTZY</strain>
    </source>
</reference>
<feature type="coiled-coil region" evidence="4">
    <location>
        <begin position="121"/>
        <end position="243"/>
    </location>
</feature>
<keyword evidence="5" id="KW-0812">Transmembrane</keyword>
<evidence type="ECO:0000256" key="1">
    <source>
        <dbReference type="ARBA" id="ARBA00004196"/>
    </source>
</evidence>
<name>A0A7G9THI8_PSEMX</name>
<evidence type="ECO:0000256" key="2">
    <source>
        <dbReference type="ARBA" id="ARBA00009477"/>
    </source>
</evidence>
<dbReference type="RefSeq" id="WP_185897130.1">
    <property type="nucleotide sequence ID" value="NZ_CP060028.1"/>
</dbReference>
<evidence type="ECO:0000259" key="6">
    <source>
        <dbReference type="Pfam" id="PF25917"/>
    </source>
</evidence>
<dbReference type="NCBIfam" id="TIGR01730">
    <property type="entry name" value="RND_mfp"/>
    <property type="match status" value="1"/>
</dbReference>
<evidence type="ECO:0000313" key="10">
    <source>
        <dbReference type="Proteomes" id="UP000515838"/>
    </source>
</evidence>
<evidence type="ECO:0000256" key="4">
    <source>
        <dbReference type="SAM" id="Coils"/>
    </source>
</evidence>